<dbReference type="GeneID" id="18921966"/>
<evidence type="ECO:0000256" key="1">
    <source>
        <dbReference type="SAM" id="MobiDB-lite"/>
    </source>
</evidence>
<protein>
    <recommendedName>
        <fullName evidence="5">Secreted protein</fullName>
    </recommendedName>
</protein>
<feature type="compositionally biased region" description="Basic and acidic residues" evidence="1">
    <location>
        <begin position="115"/>
        <end position="128"/>
    </location>
</feature>
<sequence length="178" mass="20569">MSLKSSKMIKFICLSIVACLFIVSSSSKPFSSKSDITKLDTISKSTSKINKKKTKEEEEFISFTDWKARRDAKRNEESSSSGHKMKSQSNYWNEIDDDDDNDDGPPGFNSPLIHYPKDVDHSGEDDSKKTYFRTLSEKLLDQPEDTSEVNESDYFETFEEWKSVLKNPSKSKNNHWRK</sequence>
<name>F4RBE3_MELLP</name>
<dbReference type="HOGENOM" id="CLU_1510938_0_0_1"/>
<gene>
    <name evidence="3" type="ORF">MELLADRAFT_103416</name>
</gene>
<evidence type="ECO:0000313" key="4">
    <source>
        <dbReference type="Proteomes" id="UP000001072"/>
    </source>
</evidence>
<evidence type="ECO:0008006" key="5">
    <source>
        <dbReference type="Google" id="ProtNLM"/>
    </source>
</evidence>
<dbReference type="KEGG" id="mlr:MELLADRAFT_103416"/>
<reference evidence="4" key="1">
    <citation type="journal article" date="2011" name="Proc. Natl. Acad. Sci. U.S.A.">
        <title>Obligate biotrophy features unraveled by the genomic analysis of rust fungi.</title>
        <authorList>
            <person name="Duplessis S."/>
            <person name="Cuomo C.A."/>
            <person name="Lin Y.-C."/>
            <person name="Aerts A."/>
            <person name="Tisserant E."/>
            <person name="Veneault-Fourrey C."/>
            <person name="Joly D.L."/>
            <person name="Hacquard S."/>
            <person name="Amselem J."/>
            <person name="Cantarel B.L."/>
            <person name="Chiu R."/>
            <person name="Coutinho P.M."/>
            <person name="Feau N."/>
            <person name="Field M."/>
            <person name="Frey P."/>
            <person name="Gelhaye E."/>
            <person name="Goldberg J."/>
            <person name="Grabherr M.G."/>
            <person name="Kodira C.D."/>
            <person name="Kohler A."/>
            <person name="Kuees U."/>
            <person name="Lindquist E.A."/>
            <person name="Lucas S.M."/>
            <person name="Mago R."/>
            <person name="Mauceli E."/>
            <person name="Morin E."/>
            <person name="Murat C."/>
            <person name="Pangilinan J.L."/>
            <person name="Park R."/>
            <person name="Pearson M."/>
            <person name="Quesneville H."/>
            <person name="Rouhier N."/>
            <person name="Sakthikumar S."/>
            <person name="Salamov A.A."/>
            <person name="Schmutz J."/>
            <person name="Selles B."/>
            <person name="Shapiro H."/>
            <person name="Tanguay P."/>
            <person name="Tuskan G.A."/>
            <person name="Henrissat B."/>
            <person name="Van de Peer Y."/>
            <person name="Rouze P."/>
            <person name="Ellis J.G."/>
            <person name="Dodds P.N."/>
            <person name="Schein J.E."/>
            <person name="Zhong S."/>
            <person name="Hamelin R.C."/>
            <person name="Grigoriev I.V."/>
            <person name="Szabo L.J."/>
            <person name="Martin F."/>
        </authorList>
    </citation>
    <scope>NUCLEOTIDE SEQUENCE [LARGE SCALE GENOMIC DNA]</scope>
    <source>
        <strain evidence="4">98AG31 / pathotype 3-4-7</strain>
    </source>
</reference>
<evidence type="ECO:0000256" key="2">
    <source>
        <dbReference type="SAM" id="SignalP"/>
    </source>
</evidence>
<feature type="compositionally biased region" description="Acidic residues" evidence="1">
    <location>
        <begin position="94"/>
        <end position="103"/>
    </location>
</feature>
<evidence type="ECO:0000313" key="3">
    <source>
        <dbReference type="EMBL" id="EGG10375.1"/>
    </source>
</evidence>
<proteinExistence type="predicted"/>
<keyword evidence="4" id="KW-1185">Reference proteome</keyword>
<dbReference type="VEuPathDB" id="FungiDB:MELLADRAFT_103416"/>
<feature type="chain" id="PRO_5003314976" description="Secreted protein" evidence="2">
    <location>
        <begin position="28"/>
        <end position="178"/>
    </location>
</feature>
<dbReference type="RefSeq" id="XP_007406676.1">
    <property type="nucleotide sequence ID" value="XM_007406614.1"/>
</dbReference>
<dbReference type="InParanoid" id="F4RBE3"/>
<keyword evidence="2" id="KW-0732">Signal</keyword>
<accession>F4RBE3</accession>
<dbReference type="Proteomes" id="UP000001072">
    <property type="component" value="Unassembled WGS sequence"/>
</dbReference>
<organism evidence="4">
    <name type="scientific">Melampsora larici-populina (strain 98AG31 / pathotype 3-4-7)</name>
    <name type="common">Poplar leaf rust fungus</name>
    <dbReference type="NCBI Taxonomy" id="747676"/>
    <lineage>
        <taxon>Eukaryota</taxon>
        <taxon>Fungi</taxon>
        <taxon>Dikarya</taxon>
        <taxon>Basidiomycota</taxon>
        <taxon>Pucciniomycotina</taxon>
        <taxon>Pucciniomycetes</taxon>
        <taxon>Pucciniales</taxon>
        <taxon>Melampsoraceae</taxon>
        <taxon>Melampsora</taxon>
    </lineage>
</organism>
<dbReference type="AlphaFoldDB" id="F4RBE3"/>
<dbReference type="EMBL" id="GL883095">
    <property type="protein sequence ID" value="EGG10375.1"/>
    <property type="molecule type" value="Genomic_DNA"/>
</dbReference>
<feature type="signal peptide" evidence="2">
    <location>
        <begin position="1"/>
        <end position="27"/>
    </location>
</feature>
<feature type="region of interest" description="Disordered" evidence="1">
    <location>
        <begin position="70"/>
        <end position="128"/>
    </location>
</feature>